<gene>
    <name evidence="2" type="ORF">RhiirA4_426837</name>
</gene>
<name>A0A2I1H6R7_9GLOM</name>
<dbReference type="VEuPathDB" id="FungiDB:FUN_023718"/>
<sequence>MPPRTRNNSRIQEKVVQTTSIQNKQKRTYTRQKKAETLQSTIIGVEGSQKKQKRSYTSRQKEAAIQPSDVYTIIDVEEPLTQQLEDSITLKESNALIDFLNETNDYLSDLIVWYIILDTEDDETVQKEVTNKNDLEKSSRPQPTMPPKNQQKTTKTANTRIGVDEIDDDEEAVSNLVKLNDKKATKNVSGAVAGLNTNSTPGNMFEICIWLSNNPHILQVANQLCAMRNMSPQSFDNEITSKTSTVLTASSVPTPQSDDKLQNIKSGNKGKRVTLNDLEIEDFIDEAVANKVFSRFLAATNRRLFNENGNMEILVGLLQSAFKASFNKRDIKAIKALDAITCNMQVFSKSGRNIAMNLE</sequence>
<evidence type="ECO:0000313" key="3">
    <source>
        <dbReference type="Proteomes" id="UP000234323"/>
    </source>
</evidence>
<dbReference type="AlphaFoldDB" id="A0A2I1H6R7"/>
<feature type="compositionally biased region" description="Basic and acidic residues" evidence="1">
    <location>
        <begin position="130"/>
        <end position="139"/>
    </location>
</feature>
<accession>A0A2I1H6R7</accession>
<dbReference type="VEuPathDB" id="FungiDB:RhiirFUN_004012"/>
<protein>
    <submittedName>
        <fullName evidence="2">Uncharacterized protein</fullName>
    </submittedName>
</protein>
<dbReference type="EMBL" id="LLXI01001626">
    <property type="protein sequence ID" value="PKY54524.1"/>
    <property type="molecule type" value="Genomic_DNA"/>
</dbReference>
<comment type="caution">
    <text evidence="2">The sequence shown here is derived from an EMBL/GenBank/DDBJ whole genome shotgun (WGS) entry which is preliminary data.</text>
</comment>
<feature type="compositionally biased region" description="Polar residues" evidence="1">
    <location>
        <begin position="1"/>
        <end position="23"/>
    </location>
</feature>
<evidence type="ECO:0000313" key="2">
    <source>
        <dbReference type="EMBL" id="PKY54524.1"/>
    </source>
</evidence>
<keyword evidence="3" id="KW-1185">Reference proteome</keyword>
<feature type="region of interest" description="Disordered" evidence="1">
    <location>
        <begin position="130"/>
        <end position="158"/>
    </location>
</feature>
<proteinExistence type="predicted"/>
<reference evidence="2 3" key="1">
    <citation type="submission" date="2015-10" db="EMBL/GenBank/DDBJ databases">
        <title>Genome analyses suggest a sexual origin of heterokaryosis in a supposedly ancient asexual fungus.</title>
        <authorList>
            <person name="Ropars J."/>
            <person name="Sedzielewska K."/>
            <person name="Noel J."/>
            <person name="Charron P."/>
            <person name="Farinelli L."/>
            <person name="Marton T."/>
            <person name="Kruger M."/>
            <person name="Pelin A."/>
            <person name="Brachmann A."/>
            <person name="Corradi N."/>
        </authorList>
    </citation>
    <scope>NUCLEOTIDE SEQUENCE [LARGE SCALE GENOMIC DNA]</scope>
    <source>
        <strain evidence="2 3">A4</strain>
    </source>
</reference>
<dbReference type="Proteomes" id="UP000234323">
    <property type="component" value="Unassembled WGS sequence"/>
</dbReference>
<feature type="region of interest" description="Disordered" evidence="1">
    <location>
        <begin position="1"/>
        <end position="33"/>
    </location>
</feature>
<organism evidence="2 3">
    <name type="scientific">Rhizophagus irregularis</name>
    <dbReference type="NCBI Taxonomy" id="588596"/>
    <lineage>
        <taxon>Eukaryota</taxon>
        <taxon>Fungi</taxon>
        <taxon>Fungi incertae sedis</taxon>
        <taxon>Mucoromycota</taxon>
        <taxon>Glomeromycotina</taxon>
        <taxon>Glomeromycetes</taxon>
        <taxon>Glomerales</taxon>
        <taxon>Glomeraceae</taxon>
        <taxon>Rhizophagus</taxon>
    </lineage>
</organism>
<feature type="compositionally biased region" description="Low complexity" evidence="1">
    <location>
        <begin position="147"/>
        <end position="156"/>
    </location>
</feature>
<evidence type="ECO:0000256" key="1">
    <source>
        <dbReference type="SAM" id="MobiDB-lite"/>
    </source>
</evidence>